<accession>A0A941FHT0</accession>
<reference evidence="1" key="1">
    <citation type="submission" date="2021-04" db="EMBL/GenBank/DDBJ databases">
        <title>Whole genome sequencing of Enterococci isolates from hospitalized patients.</title>
        <authorList>
            <person name="Ogoti B.M."/>
            <person name="Onyambu F.G."/>
        </authorList>
    </citation>
    <scope>NUCLEOTIDE SEQUENCE</scope>
    <source>
        <strain evidence="1">242</strain>
    </source>
</reference>
<dbReference type="AlphaFoldDB" id="A0A941FHT0"/>
<gene>
    <name evidence="1" type="ORF">KEH51_05165</name>
</gene>
<proteinExistence type="predicted"/>
<name>A0A941FHT0_9BACI</name>
<dbReference type="EMBL" id="JAGTPW010000006">
    <property type="protein sequence ID" value="MBR8644244.1"/>
    <property type="molecule type" value="Genomic_DNA"/>
</dbReference>
<protein>
    <submittedName>
        <fullName evidence="1">Uncharacterized protein</fullName>
    </submittedName>
</protein>
<organism evidence="1 2">
    <name type="scientific">Peribacillus frigoritolerans</name>
    <dbReference type="NCBI Taxonomy" id="450367"/>
    <lineage>
        <taxon>Bacteria</taxon>
        <taxon>Bacillati</taxon>
        <taxon>Bacillota</taxon>
        <taxon>Bacilli</taxon>
        <taxon>Bacillales</taxon>
        <taxon>Bacillaceae</taxon>
        <taxon>Peribacillus</taxon>
    </lineage>
</organism>
<dbReference type="RefSeq" id="WP_430026624.1">
    <property type="nucleotide sequence ID" value="NZ_JBCMJP010000093.1"/>
</dbReference>
<dbReference type="Proteomes" id="UP000680045">
    <property type="component" value="Unassembled WGS sequence"/>
</dbReference>
<evidence type="ECO:0000313" key="1">
    <source>
        <dbReference type="EMBL" id="MBR8644244.1"/>
    </source>
</evidence>
<sequence length="56" mass="6641">MSHKPVVKVSFKEDNEEESIYFFKRLVEKIVIDQLELTPFMKGSFLLNNKDFMDKG</sequence>
<evidence type="ECO:0000313" key="2">
    <source>
        <dbReference type="Proteomes" id="UP000680045"/>
    </source>
</evidence>
<comment type="caution">
    <text evidence="1">The sequence shown here is derived from an EMBL/GenBank/DDBJ whole genome shotgun (WGS) entry which is preliminary data.</text>
</comment>